<evidence type="ECO:0000256" key="1">
    <source>
        <dbReference type="SAM" id="MobiDB-lite"/>
    </source>
</evidence>
<dbReference type="RefSeq" id="WP_135203642.1">
    <property type="nucleotide sequence ID" value="NZ_SPVG01000213.1"/>
</dbReference>
<name>A0A4Y9S969_9BURK</name>
<sequence>MTHHTQPGASRAPAPRVAPVFIAGVRYAQVAGNQDTDGQVGGILAAYDASNRELWRLKVYANARRPDLEGDVQDVWFRSLRVQGDRLLIENERGEQFEVDPAARRVLDRHAPATQPASDIDPISGQPRIRLPE</sequence>
<accession>A0A4Y9S969</accession>
<dbReference type="EMBL" id="SPVG01000213">
    <property type="protein sequence ID" value="TFW17053.1"/>
    <property type="molecule type" value="Genomic_DNA"/>
</dbReference>
<protein>
    <submittedName>
        <fullName evidence="2">Uncharacterized protein</fullName>
    </submittedName>
</protein>
<organism evidence="2 3">
    <name type="scientific">Duganella callida</name>
    <dbReference type="NCBI Taxonomy" id="2561932"/>
    <lineage>
        <taxon>Bacteria</taxon>
        <taxon>Pseudomonadati</taxon>
        <taxon>Pseudomonadota</taxon>
        <taxon>Betaproteobacteria</taxon>
        <taxon>Burkholderiales</taxon>
        <taxon>Oxalobacteraceae</taxon>
        <taxon>Telluria group</taxon>
        <taxon>Duganella</taxon>
    </lineage>
</organism>
<gene>
    <name evidence="2" type="ORF">E4L98_21760</name>
</gene>
<dbReference type="OrthoDB" id="5569910at2"/>
<reference evidence="2 3" key="1">
    <citation type="submission" date="2019-03" db="EMBL/GenBank/DDBJ databases">
        <title>Draft Genome Sequence of Duganella callidus sp. nov., a Novel Duganella Species Isolated from Cultivated Soil.</title>
        <authorList>
            <person name="Raths R."/>
            <person name="Peta V."/>
            <person name="Bucking H."/>
        </authorList>
    </citation>
    <scope>NUCLEOTIDE SEQUENCE [LARGE SCALE GENOMIC DNA]</scope>
    <source>
        <strain evidence="2 3">DN04</strain>
    </source>
</reference>
<proteinExistence type="predicted"/>
<evidence type="ECO:0000313" key="2">
    <source>
        <dbReference type="EMBL" id="TFW17053.1"/>
    </source>
</evidence>
<evidence type="ECO:0000313" key="3">
    <source>
        <dbReference type="Proteomes" id="UP000297729"/>
    </source>
</evidence>
<feature type="region of interest" description="Disordered" evidence="1">
    <location>
        <begin position="107"/>
        <end position="133"/>
    </location>
</feature>
<dbReference type="Proteomes" id="UP000297729">
    <property type="component" value="Unassembled WGS sequence"/>
</dbReference>
<dbReference type="AlphaFoldDB" id="A0A4Y9S969"/>
<keyword evidence="3" id="KW-1185">Reference proteome</keyword>
<comment type="caution">
    <text evidence="2">The sequence shown here is derived from an EMBL/GenBank/DDBJ whole genome shotgun (WGS) entry which is preliminary data.</text>
</comment>